<name>A0A238GZL2_9BURK</name>
<sequence>MGIRRQRSARTLLLAGHAASRQWIAESATMRIPLFGKRIFASDRD</sequence>
<accession>A0A238GZL2</accession>
<gene>
    <name evidence="1" type="ORF">BSIN_1666</name>
</gene>
<protein>
    <submittedName>
        <fullName evidence="1">Uncharacterized protein</fullName>
    </submittedName>
</protein>
<organism evidence="1 2">
    <name type="scientific">Burkholderia singularis</name>
    <dbReference type="NCBI Taxonomy" id="1503053"/>
    <lineage>
        <taxon>Bacteria</taxon>
        <taxon>Pseudomonadati</taxon>
        <taxon>Pseudomonadota</taxon>
        <taxon>Betaproteobacteria</taxon>
        <taxon>Burkholderiales</taxon>
        <taxon>Burkholderiaceae</taxon>
        <taxon>Burkholderia</taxon>
        <taxon>pseudomallei group</taxon>
    </lineage>
</organism>
<evidence type="ECO:0000313" key="1">
    <source>
        <dbReference type="EMBL" id="SMF98383.1"/>
    </source>
</evidence>
<dbReference type="Proteomes" id="UP000198460">
    <property type="component" value="Unassembled WGS sequence"/>
</dbReference>
<dbReference type="EMBL" id="FXAN01000025">
    <property type="protein sequence ID" value="SMF98383.1"/>
    <property type="molecule type" value="Genomic_DNA"/>
</dbReference>
<evidence type="ECO:0000313" key="2">
    <source>
        <dbReference type="Proteomes" id="UP000198460"/>
    </source>
</evidence>
<dbReference type="AlphaFoldDB" id="A0A238GZL2"/>
<reference evidence="1 2" key="1">
    <citation type="submission" date="2017-04" db="EMBL/GenBank/DDBJ databases">
        <authorList>
            <person name="Afonso C.L."/>
            <person name="Miller P.J."/>
            <person name="Scott M.A."/>
            <person name="Spackman E."/>
            <person name="Goraichik I."/>
            <person name="Dimitrov K.M."/>
            <person name="Suarez D.L."/>
            <person name="Swayne D.E."/>
        </authorList>
    </citation>
    <scope>NUCLEOTIDE SEQUENCE [LARGE SCALE GENOMIC DNA]</scope>
    <source>
        <strain evidence="1">LMG 28154</strain>
    </source>
</reference>
<proteinExistence type="predicted"/>